<dbReference type="PANTHER" id="PTHR24148:SF64">
    <property type="entry name" value="HETEROKARYON INCOMPATIBILITY DOMAIN-CONTAINING PROTEIN"/>
    <property type="match status" value="1"/>
</dbReference>
<reference evidence="3 4" key="1">
    <citation type="journal article" date="2015" name="Biotechnol. Biofuels">
        <title>Enhanced degradation of softwood versus hardwood by the white-rot fungus Pycnoporus coccineus.</title>
        <authorList>
            <person name="Couturier M."/>
            <person name="Navarro D."/>
            <person name="Chevret D."/>
            <person name="Henrissat B."/>
            <person name="Piumi F."/>
            <person name="Ruiz-Duenas F.J."/>
            <person name="Martinez A.T."/>
            <person name="Grigoriev I.V."/>
            <person name="Riley R."/>
            <person name="Lipzen A."/>
            <person name="Berrin J.G."/>
            <person name="Master E.R."/>
            <person name="Rosso M.N."/>
        </authorList>
    </citation>
    <scope>NUCLEOTIDE SEQUENCE [LARGE SCALE GENOMIC DNA]</scope>
    <source>
        <strain evidence="3 4">BRFM310</strain>
    </source>
</reference>
<evidence type="ECO:0000259" key="2">
    <source>
        <dbReference type="Pfam" id="PF06985"/>
    </source>
</evidence>
<evidence type="ECO:0000313" key="4">
    <source>
        <dbReference type="Proteomes" id="UP000193067"/>
    </source>
</evidence>
<evidence type="ECO:0000313" key="3">
    <source>
        <dbReference type="EMBL" id="OSD01373.1"/>
    </source>
</evidence>
<dbReference type="STRING" id="1353009.A0A1Y2IL66"/>
<proteinExistence type="predicted"/>
<organism evidence="3 4">
    <name type="scientific">Trametes coccinea (strain BRFM310)</name>
    <name type="common">Pycnoporus coccineus</name>
    <dbReference type="NCBI Taxonomy" id="1353009"/>
    <lineage>
        <taxon>Eukaryota</taxon>
        <taxon>Fungi</taxon>
        <taxon>Dikarya</taxon>
        <taxon>Basidiomycota</taxon>
        <taxon>Agaricomycotina</taxon>
        <taxon>Agaricomycetes</taxon>
        <taxon>Polyporales</taxon>
        <taxon>Polyporaceae</taxon>
        <taxon>Trametes</taxon>
    </lineage>
</organism>
<dbReference type="InterPro" id="IPR010730">
    <property type="entry name" value="HET"/>
</dbReference>
<dbReference type="EMBL" id="KZ084111">
    <property type="protein sequence ID" value="OSD01373.1"/>
    <property type="molecule type" value="Genomic_DNA"/>
</dbReference>
<dbReference type="InterPro" id="IPR052895">
    <property type="entry name" value="HetReg/Transcr_Mod"/>
</dbReference>
<dbReference type="Pfam" id="PF06985">
    <property type="entry name" value="HET"/>
    <property type="match status" value="1"/>
</dbReference>
<protein>
    <recommendedName>
        <fullName evidence="2">Heterokaryon incompatibility domain-containing protein</fullName>
    </recommendedName>
</protein>
<feature type="region of interest" description="Disordered" evidence="1">
    <location>
        <begin position="15"/>
        <end position="61"/>
    </location>
</feature>
<gene>
    <name evidence="3" type="ORF">PYCCODRAFT_1478409</name>
</gene>
<keyword evidence="4" id="KW-1185">Reference proteome</keyword>
<feature type="compositionally biased region" description="Basic and acidic residues" evidence="1">
    <location>
        <begin position="15"/>
        <end position="31"/>
    </location>
</feature>
<evidence type="ECO:0000256" key="1">
    <source>
        <dbReference type="SAM" id="MobiDB-lite"/>
    </source>
</evidence>
<dbReference type="OrthoDB" id="6329284at2759"/>
<feature type="compositionally biased region" description="Polar residues" evidence="1">
    <location>
        <begin position="32"/>
        <end position="41"/>
    </location>
</feature>
<dbReference type="AlphaFoldDB" id="A0A1Y2IL66"/>
<dbReference type="PANTHER" id="PTHR24148">
    <property type="entry name" value="ANKYRIN REPEAT DOMAIN-CONTAINING PROTEIN 39 HOMOLOG-RELATED"/>
    <property type="match status" value="1"/>
</dbReference>
<feature type="domain" description="Heterokaryon incompatibility" evidence="2">
    <location>
        <begin position="105"/>
        <end position="235"/>
    </location>
</feature>
<sequence>MGLAWSSLMHFLRGDDSSIHEKSSDSRKGTEQDTPGSQVVATQRHPEITQALGGVEPPSEPGKMELRLMVETATSTSDSPSIFADGRNWTLSEPFDVDSAPPPPYICVSYVWGDGRVPNPVHPSITMSDRTVASFTAAACQQRGGAAAGEPTRIWIDAFCIPTERMKKRATLESLGFVFAQADAVVAVLAPKSIAAMEEMEAFLAVQPRPVEIPNAPIVALEKDEWIRSVWTYQEIVNSKALWFVGYPQGDSPCQKSYSGHDLLNIVGAYLNRWGGSEGTPRHGIRAYYPHADNFQEILADWVMAGYAHRSALQIMYGLDHRAHVAPENHFYSMIGALTNCPSARATNPSVERLAERFMELCEEKGDYSFIFCAAPRDQRPGLHWRPVPCIFPTMFAWHVFGEGQFGERTAEGVLLQNVLVFPLGDENRRPQPLGSKTRKFMLEWLAEFVPDQIVTEDDPDDVLIKAGHRCLTMLQFKGLEGEWHPTTAGVFYALSRKEPGEATLVVAVGVQWTFGAPALASVAVGGEHQYVLGVFCGPDLKSIQTATYMLR</sequence>
<dbReference type="Proteomes" id="UP000193067">
    <property type="component" value="Unassembled WGS sequence"/>
</dbReference>
<name>A0A1Y2IL66_TRAC3</name>
<accession>A0A1Y2IL66</accession>